<dbReference type="CDD" id="cd03216">
    <property type="entry name" value="ABC_Carb_Monos_I"/>
    <property type="match status" value="1"/>
</dbReference>
<evidence type="ECO:0000313" key="6">
    <source>
        <dbReference type="EMBL" id="GAA5531171.1"/>
    </source>
</evidence>
<keyword evidence="3" id="KW-0547">Nucleotide-binding</keyword>
<dbReference type="Proteomes" id="UP001428290">
    <property type="component" value="Unassembled WGS sequence"/>
</dbReference>
<proteinExistence type="predicted"/>
<gene>
    <name evidence="6" type="primary">fruK</name>
    <name evidence="6" type="ORF">Hgul01_04996</name>
</gene>
<keyword evidence="7" id="KW-1185">Reference proteome</keyword>
<dbReference type="InterPro" id="IPR003439">
    <property type="entry name" value="ABC_transporter-like_ATP-bd"/>
</dbReference>
<dbReference type="InterPro" id="IPR003593">
    <property type="entry name" value="AAA+_ATPase"/>
</dbReference>
<protein>
    <submittedName>
        <fullName evidence="6">Fructose import ATP-binding protein FruK</fullName>
    </submittedName>
</protein>
<feature type="domain" description="ABC transporter" evidence="5">
    <location>
        <begin position="259"/>
        <end position="504"/>
    </location>
</feature>
<dbReference type="PANTHER" id="PTHR43790:SF9">
    <property type="entry name" value="GALACTOFURANOSE TRANSPORTER ATP-BINDING PROTEIN YTFR"/>
    <property type="match status" value="1"/>
</dbReference>
<keyword evidence="4 6" id="KW-0067">ATP-binding</keyword>
<evidence type="ECO:0000313" key="7">
    <source>
        <dbReference type="Proteomes" id="UP001428290"/>
    </source>
</evidence>
<dbReference type="Pfam" id="PF00005">
    <property type="entry name" value="ABC_tran"/>
    <property type="match status" value="2"/>
</dbReference>
<dbReference type="CDD" id="cd03215">
    <property type="entry name" value="ABC_Carb_Monos_II"/>
    <property type="match status" value="1"/>
</dbReference>
<sequence length="504" mass="55016">MADPQNLITVKGISKAFPGVVALEGVDFTLRKGEIHALMGENGAGKSTLIKILTGVEHPDTGSIELENKAIRIKSPQHAQELGISTVYQEINLCTNISVAENIMLGHEPRRFGGIHWKKMNELARQALARLGIELDVTQPLGIYSIAIQQMVAIARALEIASAKVLILDEPTSSLDVNETARLFAVMRTLKQAGIGIVFVTHFLDQVYEIVDRVTILRNGSFVGSFDIADLPRVELVAKMLGRVVGELQALAHDKARVERQPDEGRLIDASGLGLSGMLEPLDLTMSTGEVLGIAGLLGSGRTELASLLFGIATPDSGTLLVDGQSVTRFSPRESIKRGVALCPEDRKAEGIVGDLSIRENIILGLQGRYGWFRFISTQKQYEIAEKYIKLLGIRTPSPDQLVKNLSGGNQQKVILARWLVTQPRLLILDEPTRGIDVGAKAEIQKLVLELVKDGMSIVFISSELEEVVRISDRIVVLRDRAKVAEYDHAVSDRTLMQTMAGEA</sequence>
<dbReference type="Gene3D" id="3.40.50.300">
    <property type="entry name" value="P-loop containing nucleotide triphosphate hydrolases"/>
    <property type="match status" value="2"/>
</dbReference>
<dbReference type="PROSITE" id="PS00211">
    <property type="entry name" value="ABC_TRANSPORTER_1"/>
    <property type="match status" value="1"/>
</dbReference>
<dbReference type="GO" id="GO:0005524">
    <property type="term" value="F:ATP binding"/>
    <property type="evidence" value="ECO:0007669"/>
    <property type="project" value="UniProtKB-KW"/>
</dbReference>
<dbReference type="InterPro" id="IPR050107">
    <property type="entry name" value="ABC_carbohydrate_import_ATPase"/>
</dbReference>
<keyword evidence="2" id="KW-0677">Repeat</keyword>
<dbReference type="InterPro" id="IPR027417">
    <property type="entry name" value="P-loop_NTPase"/>
</dbReference>
<evidence type="ECO:0000256" key="4">
    <source>
        <dbReference type="ARBA" id="ARBA00022840"/>
    </source>
</evidence>
<dbReference type="SMART" id="SM00382">
    <property type="entry name" value="AAA"/>
    <property type="match status" value="2"/>
</dbReference>
<dbReference type="RefSeq" id="WP_345724748.1">
    <property type="nucleotide sequence ID" value="NZ_BAABRU010000035.1"/>
</dbReference>
<reference evidence="6 7" key="1">
    <citation type="submission" date="2024-02" db="EMBL/GenBank/DDBJ databases">
        <title>Herpetosiphon gulosus NBRC 112829.</title>
        <authorList>
            <person name="Ichikawa N."/>
            <person name="Katano-Makiyama Y."/>
            <person name="Hidaka K."/>
        </authorList>
    </citation>
    <scope>NUCLEOTIDE SEQUENCE [LARGE SCALE GENOMIC DNA]</scope>
    <source>
        <strain evidence="6 7">NBRC 112829</strain>
    </source>
</reference>
<dbReference type="PROSITE" id="PS50893">
    <property type="entry name" value="ABC_TRANSPORTER_2"/>
    <property type="match status" value="2"/>
</dbReference>
<dbReference type="InterPro" id="IPR017871">
    <property type="entry name" value="ABC_transporter-like_CS"/>
</dbReference>
<dbReference type="PANTHER" id="PTHR43790">
    <property type="entry name" value="CARBOHYDRATE TRANSPORT ATP-BINDING PROTEIN MG119-RELATED"/>
    <property type="match status" value="1"/>
</dbReference>
<organism evidence="6 7">
    <name type="scientific">Herpetosiphon gulosus</name>
    <dbReference type="NCBI Taxonomy" id="1973496"/>
    <lineage>
        <taxon>Bacteria</taxon>
        <taxon>Bacillati</taxon>
        <taxon>Chloroflexota</taxon>
        <taxon>Chloroflexia</taxon>
        <taxon>Herpetosiphonales</taxon>
        <taxon>Herpetosiphonaceae</taxon>
        <taxon>Herpetosiphon</taxon>
    </lineage>
</organism>
<comment type="caution">
    <text evidence="6">The sequence shown here is derived from an EMBL/GenBank/DDBJ whole genome shotgun (WGS) entry which is preliminary data.</text>
</comment>
<evidence type="ECO:0000256" key="3">
    <source>
        <dbReference type="ARBA" id="ARBA00022741"/>
    </source>
</evidence>
<evidence type="ECO:0000256" key="1">
    <source>
        <dbReference type="ARBA" id="ARBA00022448"/>
    </source>
</evidence>
<name>A0ABP9X8K4_9CHLR</name>
<evidence type="ECO:0000256" key="2">
    <source>
        <dbReference type="ARBA" id="ARBA00022737"/>
    </source>
</evidence>
<keyword evidence="1" id="KW-0813">Transport</keyword>
<dbReference type="SUPFAM" id="SSF52540">
    <property type="entry name" value="P-loop containing nucleoside triphosphate hydrolases"/>
    <property type="match status" value="2"/>
</dbReference>
<accession>A0ABP9X8K4</accession>
<evidence type="ECO:0000259" key="5">
    <source>
        <dbReference type="PROSITE" id="PS50893"/>
    </source>
</evidence>
<dbReference type="EMBL" id="BAABRU010000035">
    <property type="protein sequence ID" value="GAA5531171.1"/>
    <property type="molecule type" value="Genomic_DNA"/>
</dbReference>
<feature type="domain" description="ABC transporter" evidence="5">
    <location>
        <begin position="8"/>
        <end position="244"/>
    </location>
</feature>